<evidence type="ECO:0000256" key="10">
    <source>
        <dbReference type="ARBA" id="ARBA00049176"/>
    </source>
</evidence>
<dbReference type="GO" id="GO:0016740">
    <property type="term" value="F:transferase activity"/>
    <property type="evidence" value="ECO:0007669"/>
    <property type="project" value="UniProtKB-KW"/>
</dbReference>
<comment type="pathway">
    <text evidence="2">Siderophore biosynthesis; enterobactin biosynthesis.</text>
</comment>
<dbReference type="InterPro" id="IPR008278">
    <property type="entry name" value="4-PPantetheinyl_Trfase_dom"/>
</dbReference>
<dbReference type="InterPro" id="IPR037143">
    <property type="entry name" value="4-PPantetheinyl_Trfase_dom_sf"/>
</dbReference>
<dbReference type="RefSeq" id="WP_319831749.1">
    <property type="nucleotide sequence ID" value="NZ_CP138858.1"/>
</dbReference>
<protein>
    <recommendedName>
        <fullName evidence="5">Enterobactin synthase component D</fullName>
    </recommendedName>
    <alternativeName>
        <fullName evidence="8">4'-phosphopantetheinyl transferase EntD</fullName>
    </alternativeName>
    <alternativeName>
        <fullName evidence="9">Enterochelin synthase D</fullName>
    </alternativeName>
</protein>
<evidence type="ECO:0000256" key="11">
    <source>
        <dbReference type="ARBA" id="ARBA00049191"/>
    </source>
</evidence>
<dbReference type="Pfam" id="PF01648">
    <property type="entry name" value="ACPS"/>
    <property type="match status" value="1"/>
</dbReference>
<gene>
    <name evidence="14" type="ORF">SH580_15510</name>
</gene>
<dbReference type="Pfam" id="PF17837">
    <property type="entry name" value="4PPT_N"/>
    <property type="match status" value="1"/>
</dbReference>
<feature type="domain" description="4'-phosphopantetheinyl transferase N-terminal" evidence="13">
    <location>
        <begin position="50"/>
        <end position="105"/>
    </location>
</feature>
<evidence type="ECO:0000256" key="5">
    <source>
        <dbReference type="ARBA" id="ARBA00019087"/>
    </source>
</evidence>
<evidence type="ECO:0000313" key="15">
    <source>
        <dbReference type="Proteomes" id="UP001324993"/>
    </source>
</evidence>
<evidence type="ECO:0000256" key="8">
    <source>
        <dbReference type="ARBA" id="ARBA00029894"/>
    </source>
</evidence>
<accession>A0ABZ0RHV7</accession>
<sequence length="219" mass="24277">MSNELTLIQLRRALADIAPSACAFELALVGDHLEALSEAERLWVNDWGVHRQCEFSTGRRCARDVLSALEVDTGDLLPDADGIPQWPEGVVGCISHSRGLAMAIASRGGAPFVLGLDLEKTNRLSEAAMKKVVHPMEESFVSGDQVRASVLFSLKEAFYKAQFPHWRIRGNFQDMGLEVDLASGVAKVSQLDVRFAPELRQLRFSFRLVDDYVVSLCWS</sequence>
<name>A0ABZ0RHV7_9BACT</name>
<feature type="domain" description="4'-phosphopantetheinyl transferase" evidence="12">
    <location>
        <begin position="114"/>
        <end position="217"/>
    </location>
</feature>
<evidence type="ECO:0000256" key="2">
    <source>
        <dbReference type="ARBA" id="ARBA00004993"/>
    </source>
</evidence>
<evidence type="ECO:0000259" key="13">
    <source>
        <dbReference type="Pfam" id="PF17837"/>
    </source>
</evidence>
<evidence type="ECO:0000256" key="1">
    <source>
        <dbReference type="ARBA" id="ARBA00003937"/>
    </source>
</evidence>
<keyword evidence="15" id="KW-1185">Reference proteome</keyword>
<evidence type="ECO:0000256" key="6">
    <source>
        <dbReference type="ARBA" id="ARBA00022679"/>
    </source>
</evidence>
<dbReference type="InterPro" id="IPR003542">
    <property type="entry name" value="Enbac_synth_compD-like"/>
</dbReference>
<organism evidence="14 15">
    <name type="scientific">Coraliomargarita algicola</name>
    <dbReference type="NCBI Taxonomy" id="3092156"/>
    <lineage>
        <taxon>Bacteria</taxon>
        <taxon>Pseudomonadati</taxon>
        <taxon>Verrucomicrobiota</taxon>
        <taxon>Opitutia</taxon>
        <taxon>Puniceicoccales</taxon>
        <taxon>Coraliomargaritaceae</taxon>
        <taxon>Coraliomargarita</taxon>
    </lineage>
</organism>
<dbReference type="PANTHER" id="PTHR38096">
    <property type="entry name" value="ENTEROBACTIN SYNTHASE COMPONENT D"/>
    <property type="match status" value="1"/>
</dbReference>
<evidence type="ECO:0000256" key="4">
    <source>
        <dbReference type="ARBA" id="ARBA00011503"/>
    </source>
</evidence>
<comment type="function">
    <text evidence="1">Involved in the biosynthesis of the siderophore enterobactin (enterochelin), which is a macrocyclic trimeric lactone of N-(2,3-dihydroxybenzoyl)-serine. The serine trilactone serves as a scaffolding for the three catechol functionalities that provide hexadentate coordination for the tightly ligated iron(2+) atoms. Plays an essential role in the assembly of the enterobactin by catalyzing the transfer of the 4'-phosphopantetheine (Ppant) moiety from coenzyme A to the apo-domains of both EntB (ArCP domain) and EntF (PCP domain) to yield their holo-forms which make them competent for the activation of 2,3-dihydroxybenzoate (DHB) and L-serine, respectively.</text>
</comment>
<comment type="catalytic activity">
    <reaction evidence="11">
        <text>apo-[peptidyl-carrier protein] + CoA = holo-[peptidyl-carrier protein] + adenosine 3',5'-bisphosphate + H(+)</text>
        <dbReference type="Rhea" id="RHEA:46228"/>
        <dbReference type="Rhea" id="RHEA-COMP:11479"/>
        <dbReference type="Rhea" id="RHEA-COMP:11480"/>
        <dbReference type="ChEBI" id="CHEBI:15378"/>
        <dbReference type="ChEBI" id="CHEBI:29999"/>
        <dbReference type="ChEBI" id="CHEBI:57287"/>
        <dbReference type="ChEBI" id="CHEBI:58343"/>
        <dbReference type="ChEBI" id="CHEBI:64479"/>
    </reaction>
</comment>
<keyword evidence="6 14" id="KW-0808">Transferase</keyword>
<dbReference type="SUPFAM" id="SSF56214">
    <property type="entry name" value="4'-phosphopantetheinyl transferase"/>
    <property type="match status" value="1"/>
</dbReference>
<keyword evidence="7" id="KW-0259">Enterobactin biosynthesis</keyword>
<evidence type="ECO:0000256" key="7">
    <source>
        <dbReference type="ARBA" id="ARBA00023191"/>
    </source>
</evidence>
<proteinExistence type="inferred from homology"/>
<evidence type="ECO:0000256" key="3">
    <source>
        <dbReference type="ARBA" id="ARBA00008342"/>
    </source>
</evidence>
<evidence type="ECO:0000313" key="14">
    <source>
        <dbReference type="EMBL" id="WPJ94839.1"/>
    </source>
</evidence>
<dbReference type="EMBL" id="CP138858">
    <property type="protein sequence ID" value="WPJ94839.1"/>
    <property type="molecule type" value="Genomic_DNA"/>
</dbReference>
<comment type="similarity">
    <text evidence="3">Belongs to the P-Pant transferase superfamily. EntD family.</text>
</comment>
<dbReference type="PANTHER" id="PTHR38096:SF1">
    <property type="entry name" value="ENTEROBACTIN SYNTHASE COMPONENT D"/>
    <property type="match status" value="1"/>
</dbReference>
<comment type="subunit">
    <text evidence="4">EntB, EntD, EntE, and EntF form a multienzyme complex called enterobactin synthase.</text>
</comment>
<dbReference type="Proteomes" id="UP001324993">
    <property type="component" value="Chromosome"/>
</dbReference>
<dbReference type="PRINTS" id="PR01399">
    <property type="entry name" value="ENTSNTHTASED"/>
</dbReference>
<reference evidence="14 15" key="1">
    <citation type="submission" date="2023-11" db="EMBL/GenBank/DDBJ databases">
        <title>Coraliomargarita sp. nov., isolated from marine algae.</title>
        <authorList>
            <person name="Lee J.K."/>
            <person name="Baek J.H."/>
            <person name="Kim J.M."/>
            <person name="Choi D.G."/>
            <person name="Jeon C.O."/>
        </authorList>
    </citation>
    <scope>NUCLEOTIDE SEQUENCE [LARGE SCALE GENOMIC DNA]</scope>
    <source>
        <strain evidence="14 15">J2-16</strain>
    </source>
</reference>
<comment type="catalytic activity">
    <reaction evidence="10">
        <text>apo-[aryl-carrier protein] + CoA = holo-[aryl-carrier protein] + adenosine 3',5'-bisphosphate + H(+)</text>
        <dbReference type="Rhea" id="RHEA:48404"/>
        <dbReference type="Rhea" id="RHEA-COMP:15903"/>
        <dbReference type="Rhea" id="RHEA-COMP:17557"/>
        <dbReference type="ChEBI" id="CHEBI:15378"/>
        <dbReference type="ChEBI" id="CHEBI:29999"/>
        <dbReference type="ChEBI" id="CHEBI:57287"/>
        <dbReference type="ChEBI" id="CHEBI:58343"/>
        <dbReference type="ChEBI" id="CHEBI:64479"/>
    </reaction>
</comment>
<dbReference type="InterPro" id="IPR041354">
    <property type="entry name" value="4PPT_N"/>
</dbReference>
<evidence type="ECO:0000256" key="9">
    <source>
        <dbReference type="ARBA" id="ARBA00031996"/>
    </source>
</evidence>
<evidence type="ECO:0000259" key="12">
    <source>
        <dbReference type="Pfam" id="PF01648"/>
    </source>
</evidence>